<organism evidence="1 2">
    <name type="scientific">Rubroshorea leprosula</name>
    <dbReference type="NCBI Taxonomy" id="152421"/>
    <lineage>
        <taxon>Eukaryota</taxon>
        <taxon>Viridiplantae</taxon>
        <taxon>Streptophyta</taxon>
        <taxon>Embryophyta</taxon>
        <taxon>Tracheophyta</taxon>
        <taxon>Spermatophyta</taxon>
        <taxon>Magnoliopsida</taxon>
        <taxon>eudicotyledons</taxon>
        <taxon>Gunneridae</taxon>
        <taxon>Pentapetalae</taxon>
        <taxon>rosids</taxon>
        <taxon>malvids</taxon>
        <taxon>Malvales</taxon>
        <taxon>Dipterocarpaceae</taxon>
        <taxon>Rubroshorea</taxon>
    </lineage>
</organism>
<proteinExistence type="predicted"/>
<evidence type="ECO:0000313" key="1">
    <source>
        <dbReference type="EMBL" id="GKV00197.1"/>
    </source>
</evidence>
<keyword evidence="2" id="KW-1185">Reference proteome</keyword>
<gene>
    <name evidence="1" type="ORF">SLEP1_g12930</name>
</gene>
<sequence length="41" mass="4771">MGQFLAMFLWWFNEYASVVVFCSLCAWDCRSCSTSLSRLNP</sequence>
<evidence type="ECO:0000313" key="2">
    <source>
        <dbReference type="Proteomes" id="UP001054252"/>
    </source>
</evidence>
<comment type="caution">
    <text evidence="1">The sequence shown here is derived from an EMBL/GenBank/DDBJ whole genome shotgun (WGS) entry which is preliminary data.</text>
</comment>
<name>A0AAV5IE49_9ROSI</name>
<protein>
    <submittedName>
        <fullName evidence="1">Uncharacterized protein</fullName>
    </submittedName>
</protein>
<dbReference type="EMBL" id="BPVZ01000015">
    <property type="protein sequence ID" value="GKV00197.1"/>
    <property type="molecule type" value="Genomic_DNA"/>
</dbReference>
<dbReference type="AlphaFoldDB" id="A0AAV5IE49"/>
<accession>A0AAV5IE49</accession>
<dbReference type="Proteomes" id="UP001054252">
    <property type="component" value="Unassembled WGS sequence"/>
</dbReference>
<reference evidence="1 2" key="1">
    <citation type="journal article" date="2021" name="Commun. Biol.">
        <title>The genome of Shorea leprosula (Dipterocarpaceae) highlights the ecological relevance of drought in aseasonal tropical rainforests.</title>
        <authorList>
            <person name="Ng K.K.S."/>
            <person name="Kobayashi M.J."/>
            <person name="Fawcett J.A."/>
            <person name="Hatakeyama M."/>
            <person name="Paape T."/>
            <person name="Ng C.H."/>
            <person name="Ang C.C."/>
            <person name="Tnah L.H."/>
            <person name="Lee C.T."/>
            <person name="Nishiyama T."/>
            <person name="Sese J."/>
            <person name="O'Brien M.J."/>
            <person name="Copetti D."/>
            <person name="Mohd Noor M.I."/>
            <person name="Ong R.C."/>
            <person name="Putra M."/>
            <person name="Sireger I.Z."/>
            <person name="Indrioko S."/>
            <person name="Kosugi Y."/>
            <person name="Izuno A."/>
            <person name="Isagi Y."/>
            <person name="Lee S.L."/>
            <person name="Shimizu K.K."/>
        </authorList>
    </citation>
    <scope>NUCLEOTIDE SEQUENCE [LARGE SCALE GENOMIC DNA]</scope>
    <source>
        <strain evidence="1">214</strain>
    </source>
</reference>